<evidence type="ECO:0000313" key="1">
    <source>
        <dbReference type="EMBL" id="BAU68287.1"/>
    </source>
</evidence>
<reference evidence="1" key="1">
    <citation type="submission" date="2016-01" db="EMBL/GenBank/DDBJ databases">
        <title>Analysis of Bac41 encoded on the pheromone-responsive plasmid pMGT421.</title>
        <authorList>
            <person name="Tomita H."/>
            <person name="Kurushima J."/>
        </authorList>
    </citation>
    <scope>NUCLEOTIDE SEQUENCE</scope>
    <source>
        <strain evidence="1">GUHEfs421</strain>
        <plasmid evidence="1">pMGT421</plasmid>
    </source>
</reference>
<accession>A0A146F1L9</accession>
<organism evidence="1">
    <name type="scientific">Enterococcus faecalis</name>
    <name type="common">Streptococcus faecalis</name>
    <dbReference type="NCBI Taxonomy" id="1351"/>
    <lineage>
        <taxon>Bacteria</taxon>
        <taxon>Bacillati</taxon>
        <taxon>Bacillota</taxon>
        <taxon>Bacilli</taxon>
        <taxon>Lactobacillales</taxon>
        <taxon>Enterococcaceae</taxon>
        <taxon>Enterococcus</taxon>
    </lineage>
</organism>
<proteinExistence type="predicted"/>
<name>A0A146F1L9_ENTFL</name>
<sequence length="175" mass="19301">MKKSLFILGTILLTTIAVQTGIETYASNNSFNQEQIESKASKPKTQYSELEFDTHEEAKDNIQVIPEKSGIPVDLGNNITGYQEGGAGSRFITFHIKNYGVFIRANSILGQDNVALSKEVAQILLSIEKYPETDRGLIRVDFASGMMSITWASDTFVKSVTSSDLRVSIEKALTK</sequence>
<dbReference type="AlphaFoldDB" id="A0A146F1L9"/>
<keyword evidence="1" id="KW-0614">Plasmid</keyword>
<geneLocation type="plasmid" evidence="1">
    <name>pMGT421</name>
</geneLocation>
<dbReference type="EMBL" id="LC114488">
    <property type="protein sequence ID" value="BAU68287.1"/>
    <property type="molecule type" value="Genomic_DNA"/>
</dbReference>
<protein>
    <submittedName>
        <fullName evidence="1">Uncharacterized protein</fullName>
    </submittedName>
</protein>